<feature type="transmembrane region" description="Helical" evidence="6">
    <location>
        <begin position="248"/>
        <end position="267"/>
    </location>
</feature>
<dbReference type="Pfam" id="PF00083">
    <property type="entry name" value="Sugar_tr"/>
    <property type="match status" value="1"/>
</dbReference>
<keyword evidence="2 6" id="KW-0812">Transmembrane</keyword>
<evidence type="ECO:0000256" key="3">
    <source>
        <dbReference type="ARBA" id="ARBA00022989"/>
    </source>
</evidence>
<dbReference type="AlphaFoldDB" id="H0WNP7"/>
<dbReference type="Ensembl" id="ENSOGAT00000003894.2">
    <property type="protein sequence ID" value="ENSOGAP00000003461.2"/>
    <property type="gene ID" value="ENSOGAG00000003887.2"/>
</dbReference>
<name>H0WNP7_OTOGA</name>
<dbReference type="GeneTree" id="ENSGT00940000162395"/>
<dbReference type="InParanoid" id="H0WNP7"/>
<dbReference type="PROSITE" id="PS50850">
    <property type="entry name" value="MFS"/>
    <property type="match status" value="1"/>
</dbReference>
<feature type="transmembrane region" description="Helical" evidence="6">
    <location>
        <begin position="449"/>
        <end position="467"/>
    </location>
</feature>
<keyword evidence="4 6" id="KW-0472">Membrane</keyword>
<feature type="domain" description="Major facilitator superfamily (MFS) profile" evidence="7">
    <location>
        <begin position="93"/>
        <end position="501"/>
    </location>
</feature>
<feature type="transmembrane region" description="Helical" evidence="6">
    <location>
        <begin position="413"/>
        <end position="437"/>
    </location>
</feature>
<evidence type="ECO:0000313" key="8">
    <source>
        <dbReference type="Ensembl" id="ENSOGAP00000003461.2"/>
    </source>
</evidence>
<dbReference type="eggNOG" id="KOG0255">
    <property type="taxonomic scope" value="Eukaryota"/>
</dbReference>
<evidence type="ECO:0000256" key="5">
    <source>
        <dbReference type="SAM" id="MobiDB-lite"/>
    </source>
</evidence>
<accession>H0WNP7</accession>
<feature type="transmembrane region" description="Helical" evidence="6">
    <location>
        <begin position="360"/>
        <end position="381"/>
    </location>
</feature>
<evidence type="ECO:0000256" key="1">
    <source>
        <dbReference type="ARBA" id="ARBA00004141"/>
    </source>
</evidence>
<feature type="transmembrane region" description="Helical" evidence="6">
    <location>
        <begin position="161"/>
        <end position="181"/>
    </location>
</feature>
<organism evidence="8 9">
    <name type="scientific">Otolemur garnettii</name>
    <name type="common">Small-eared galago</name>
    <name type="synonym">Garnett's greater bushbaby</name>
    <dbReference type="NCBI Taxonomy" id="30611"/>
    <lineage>
        <taxon>Eukaryota</taxon>
        <taxon>Metazoa</taxon>
        <taxon>Chordata</taxon>
        <taxon>Craniata</taxon>
        <taxon>Vertebrata</taxon>
        <taxon>Euteleostomi</taxon>
        <taxon>Mammalia</taxon>
        <taxon>Eutheria</taxon>
        <taxon>Euarchontoglires</taxon>
        <taxon>Primates</taxon>
        <taxon>Strepsirrhini</taxon>
        <taxon>Lorisiformes</taxon>
        <taxon>Galagidae</taxon>
        <taxon>Otolemur</taxon>
    </lineage>
</organism>
<feature type="transmembrane region" description="Helical" evidence="6">
    <location>
        <begin position="19"/>
        <end position="36"/>
    </location>
</feature>
<dbReference type="SUPFAM" id="SSF103473">
    <property type="entry name" value="MFS general substrate transporter"/>
    <property type="match status" value="1"/>
</dbReference>
<dbReference type="HOGENOM" id="CLU_001265_33_3_1"/>
<feature type="transmembrane region" description="Helical" evidence="6">
    <location>
        <begin position="135"/>
        <end position="154"/>
    </location>
</feature>
<dbReference type="OMA" id="VYHWVIP"/>
<reference evidence="8" key="3">
    <citation type="submission" date="2025-09" db="UniProtKB">
        <authorList>
            <consortium name="Ensembl"/>
        </authorList>
    </citation>
    <scope>IDENTIFICATION</scope>
</reference>
<dbReference type="Gene3D" id="1.20.1250.20">
    <property type="entry name" value="MFS general substrate transporter like domains"/>
    <property type="match status" value="1"/>
</dbReference>
<feature type="transmembrane region" description="Helical" evidence="6">
    <location>
        <begin position="187"/>
        <end position="209"/>
    </location>
</feature>
<reference evidence="8" key="2">
    <citation type="submission" date="2025-08" db="UniProtKB">
        <authorList>
            <consortium name="Ensembl"/>
        </authorList>
    </citation>
    <scope>IDENTIFICATION</scope>
</reference>
<dbReference type="Proteomes" id="UP000005225">
    <property type="component" value="Unassembled WGS sequence"/>
</dbReference>
<dbReference type="GO" id="GO:0022857">
    <property type="term" value="F:transmembrane transporter activity"/>
    <property type="evidence" value="ECO:0007669"/>
    <property type="project" value="InterPro"/>
</dbReference>
<dbReference type="EMBL" id="AAQR03111703">
    <property type="status" value="NOT_ANNOTATED_CDS"/>
    <property type="molecule type" value="Genomic_DNA"/>
</dbReference>
<dbReference type="STRING" id="30611.ENSOGAP00000003461"/>
<keyword evidence="3 6" id="KW-1133">Transmembrane helix</keyword>
<dbReference type="GO" id="GO:0016020">
    <property type="term" value="C:membrane"/>
    <property type="evidence" value="ECO:0007669"/>
    <property type="project" value="UniProtKB-SubCell"/>
</dbReference>
<evidence type="ECO:0000256" key="6">
    <source>
        <dbReference type="SAM" id="Phobius"/>
    </source>
</evidence>
<keyword evidence="9" id="KW-1185">Reference proteome</keyword>
<feature type="transmembrane region" description="Helical" evidence="6">
    <location>
        <begin position="473"/>
        <end position="496"/>
    </location>
</feature>
<protein>
    <recommendedName>
        <fullName evidence="7">Major facilitator superfamily (MFS) profile domain-containing protein</fullName>
    </recommendedName>
</protein>
<dbReference type="InterPro" id="IPR005828">
    <property type="entry name" value="MFS_sugar_transport-like"/>
</dbReference>
<evidence type="ECO:0000313" key="9">
    <source>
        <dbReference type="Proteomes" id="UP000005225"/>
    </source>
</evidence>
<evidence type="ECO:0000256" key="2">
    <source>
        <dbReference type="ARBA" id="ARBA00022692"/>
    </source>
</evidence>
<comment type="subcellular location">
    <subcellularLocation>
        <location evidence="1">Membrane</location>
        <topology evidence="1">Multi-pass membrane protein</topology>
    </subcellularLocation>
</comment>
<feature type="transmembrane region" description="Helical" evidence="6">
    <location>
        <begin position="221"/>
        <end position="242"/>
    </location>
</feature>
<proteinExistence type="predicted"/>
<evidence type="ECO:0000256" key="4">
    <source>
        <dbReference type="ARBA" id="ARBA00023136"/>
    </source>
</evidence>
<dbReference type="EMBL" id="AAQR03111704">
    <property type="status" value="NOT_ANNOTATED_CDS"/>
    <property type="molecule type" value="Genomic_DNA"/>
</dbReference>
<feature type="transmembrane region" description="Helical" evidence="6">
    <location>
        <begin position="327"/>
        <end position="348"/>
    </location>
</feature>
<dbReference type="InterPro" id="IPR036259">
    <property type="entry name" value="MFS_trans_sf"/>
</dbReference>
<feature type="transmembrane region" description="Helical" evidence="6">
    <location>
        <begin position="388"/>
        <end position="407"/>
    </location>
</feature>
<evidence type="ECO:0000259" key="7">
    <source>
        <dbReference type="PROSITE" id="PS50850"/>
    </source>
</evidence>
<dbReference type="InterPro" id="IPR020846">
    <property type="entry name" value="MFS_dom"/>
</dbReference>
<sequence length="548" mass="61548">KLSDVLDAVGEFGTFQRRLVALTFIPNIMAGFFMFADHFVFVGHKPYCNSSWFPALGSNLTKSEQLNLTLPRDSSDSFLNCHMYLPVSWDLPSIIQFGLNYTDKCQDGWIYPNTPLQSPNNEFDLMCDMEHNKKVVQSTYIAGILMGSITFGILSDKMGRYPTILLSLLGLIIFGFGTAFVNSFRQYLFFRFCVSQAVVGYTITSVSLVTEWLLGEHRAHAIILGHCSFCVGIIFLAGLAYTFYHWRLLFLLGGALVFPLIFYIWMLPESPRWLMMTGSLKEARKVLCYAASVNKKTIPFSLLKELHIHGKRVTKASVLDFCKNKQLLKLSVILAIVWFTMSYCFYSLSFILKDLGVNIYLRQVFLGIMGVSARLFYVFLLEQIGTKWTLAMTFLIATIMTLILHFLPEGAPVVVTVLDVVGKITTAAALTITFMFYAELFPTVISQMGMGLVGILSWIGSIIRPLVILLEEYYVGLPLLIIGSFPIVVGLLCILLQEMCGQALKDDVEDLEQRSHLQSPKSVPQEKKIDPTGRTSCPGLVFVSSTYL</sequence>
<dbReference type="PANTHER" id="PTHR24064">
    <property type="entry name" value="SOLUTE CARRIER FAMILY 22 MEMBER"/>
    <property type="match status" value="1"/>
</dbReference>
<reference evidence="9" key="1">
    <citation type="submission" date="2011-03" db="EMBL/GenBank/DDBJ databases">
        <title>Version 3 of the genome sequence of Otolemur garnettii (Bushbaby).</title>
        <authorList>
            <consortium name="The Broad Institute Genome Sequencing Platform"/>
            <person name="Di Palma F."/>
            <person name="Johnson J."/>
            <person name="Lander E.S."/>
            <person name="Lindblad-Toh K."/>
            <person name="Jaffe D.B."/>
            <person name="Gnerre S."/>
            <person name="MacCallum I."/>
            <person name="Przybylski D."/>
            <person name="Ribeiro F.J."/>
            <person name="Burton J.N."/>
            <person name="Walker B.J."/>
            <person name="Sharpe T."/>
            <person name="Hall G."/>
        </authorList>
    </citation>
    <scope>NUCLEOTIDE SEQUENCE [LARGE SCALE GENOMIC DNA]</scope>
</reference>
<feature type="region of interest" description="Disordered" evidence="5">
    <location>
        <begin position="515"/>
        <end position="534"/>
    </location>
</feature>